<gene>
    <name evidence="1" type="ORF">ETSY1_32305</name>
</gene>
<reference evidence="1 2" key="1">
    <citation type="journal article" date="2014" name="Nature">
        <title>An environmental bacterial taxon with a large and distinct metabolic repertoire.</title>
        <authorList>
            <person name="Wilson M.C."/>
            <person name="Mori T."/>
            <person name="Ruckert C."/>
            <person name="Uria A.R."/>
            <person name="Helf M.J."/>
            <person name="Takada K."/>
            <person name="Gernert C."/>
            <person name="Steffens U.A."/>
            <person name="Heycke N."/>
            <person name="Schmitt S."/>
            <person name="Rinke C."/>
            <person name="Helfrich E.J."/>
            <person name="Brachmann A.O."/>
            <person name="Gurgui C."/>
            <person name="Wakimoto T."/>
            <person name="Kracht M."/>
            <person name="Crusemann M."/>
            <person name="Hentschel U."/>
            <person name="Abe I."/>
            <person name="Matsunaga S."/>
            <person name="Kalinowski J."/>
            <person name="Takeyama H."/>
            <person name="Piel J."/>
        </authorList>
    </citation>
    <scope>NUCLEOTIDE SEQUENCE [LARGE SCALE GENOMIC DNA]</scope>
    <source>
        <strain evidence="2">TSY1</strain>
    </source>
</reference>
<dbReference type="HOGENOM" id="CLU_1076396_0_0_7"/>
<evidence type="ECO:0000313" key="2">
    <source>
        <dbReference type="Proteomes" id="UP000019141"/>
    </source>
</evidence>
<organism evidence="1 2">
    <name type="scientific">Entotheonella factor</name>
    <dbReference type="NCBI Taxonomy" id="1429438"/>
    <lineage>
        <taxon>Bacteria</taxon>
        <taxon>Pseudomonadati</taxon>
        <taxon>Nitrospinota/Tectimicrobiota group</taxon>
        <taxon>Candidatus Tectimicrobiota</taxon>
        <taxon>Candidatus Entotheonellia</taxon>
        <taxon>Candidatus Entotheonellales</taxon>
        <taxon>Candidatus Entotheonellaceae</taxon>
        <taxon>Candidatus Entotheonella</taxon>
    </lineage>
</organism>
<accession>W4LAS4</accession>
<proteinExistence type="predicted"/>
<sequence length="258" mass="29832">MPSSSQKIAVLSADTTGIYAALTPLTAYLWNALIDYVPFVYFVGEIDSFIVDKTLEAGAHVRHWPEIPQGFTSSQLAQNLRLFAALEEGMTHDAYLLISDADMWPLSYAYFNCRQDQAKRLHLFNAYGTDLNEAEYPMCYIGARSVVWKEILNSHNIYDSQGIRDQIFISKLIKQWPHFSTHVQKMSRPLDPSINGFHCYYTDRIDRAAWRDYRDGDVDAHLPQTGDKKDWIKLKRLLEQLHMHNSWTEDYINKVSGM</sequence>
<dbReference type="Proteomes" id="UP000019141">
    <property type="component" value="Unassembled WGS sequence"/>
</dbReference>
<evidence type="ECO:0000313" key="1">
    <source>
        <dbReference type="EMBL" id="ETW95029.1"/>
    </source>
</evidence>
<comment type="caution">
    <text evidence="1">The sequence shown here is derived from an EMBL/GenBank/DDBJ whole genome shotgun (WGS) entry which is preliminary data.</text>
</comment>
<name>W4LAS4_ENTF1</name>
<evidence type="ECO:0008006" key="3">
    <source>
        <dbReference type="Google" id="ProtNLM"/>
    </source>
</evidence>
<dbReference type="EMBL" id="AZHW01000964">
    <property type="protein sequence ID" value="ETW95029.1"/>
    <property type="molecule type" value="Genomic_DNA"/>
</dbReference>
<dbReference type="AlphaFoldDB" id="W4LAS4"/>
<protein>
    <recommendedName>
        <fullName evidence="3">Nucleotide-diphospho-sugar transferase domain-containing protein</fullName>
    </recommendedName>
</protein>
<keyword evidence="2" id="KW-1185">Reference proteome</keyword>